<dbReference type="Proteomes" id="UP001224122">
    <property type="component" value="Unassembled WGS sequence"/>
</dbReference>
<dbReference type="EMBL" id="JAUSTW010000018">
    <property type="protein sequence ID" value="MDQ0202173.1"/>
    <property type="molecule type" value="Genomic_DNA"/>
</dbReference>
<dbReference type="SUPFAM" id="SSF82771">
    <property type="entry name" value="GIY-YIG endonuclease"/>
    <property type="match status" value="1"/>
</dbReference>
<accession>A0ABT9Y2Z2</accession>
<dbReference type="Gene3D" id="3.40.1440.10">
    <property type="entry name" value="GIY-YIG endonuclease"/>
    <property type="match status" value="1"/>
</dbReference>
<protein>
    <recommendedName>
        <fullName evidence="1">GIY-YIG domain-containing protein</fullName>
    </recommendedName>
</protein>
<organism evidence="2 3">
    <name type="scientific">Neobacillus ginsengisoli</name>
    <dbReference type="NCBI Taxonomy" id="904295"/>
    <lineage>
        <taxon>Bacteria</taxon>
        <taxon>Bacillati</taxon>
        <taxon>Bacillota</taxon>
        <taxon>Bacilli</taxon>
        <taxon>Bacillales</taxon>
        <taxon>Bacillaceae</taxon>
        <taxon>Neobacillus</taxon>
    </lineage>
</organism>
<evidence type="ECO:0000313" key="3">
    <source>
        <dbReference type="Proteomes" id="UP001224122"/>
    </source>
</evidence>
<dbReference type="RefSeq" id="WP_307414140.1">
    <property type="nucleotide sequence ID" value="NZ_JAUSTW010000018.1"/>
</dbReference>
<name>A0ABT9Y2Z2_9BACI</name>
<dbReference type="Pfam" id="PF01541">
    <property type="entry name" value="GIY-YIG"/>
    <property type="match status" value="1"/>
</dbReference>
<evidence type="ECO:0000259" key="1">
    <source>
        <dbReference type="Pfam" id="PF01541"/>
    </source>
</evidence>
<feature type="domain" description="GIY-YIG" evidence="1">
    <location>
        <begin position="1"/>
        <end position="81"/>
    </location>
</feature>
<gene>
    <name evidence="2" type="ORF">J2S10_005404</name>
</gene>
<dbReference type="InterPro" id="IPR035901">
    <property type="entry name" value="GIY-YIG_endonuc_sf"/>
</dbReference>
<dbReference type="InterPro" id="IPR000305">
    <property type="entry name" value="GIY-YIG_endonuc"/>
</dbReference>
<reference evidence="2 3" key="1">
    <citation type="submission" date="2023-07" db="EMBL/GenBank/DDBJ databases">
        <title>Genomic Encyclopedia of Type Strains, Phase IV (KMG-IV): sequencing the most valuable type-strain genomes for metagenomic binning, comparative biology and taxonomic classification.</title>
        <authorList>
            <person name="Goeker M."/>
        </authorList>
    </citation>
    <scope>NUCLEOTIDE SEQUENCE [LARGE SCALE GENOMIC DNA]</scope>
    <source>
        <strain evidence="2 3">DSM 27594</strain>
    </source>
</reference>
<comment type="caution">
    <text evidence="2">The sequence shown here is derived from an EMBL/GenBank/DDBJ whole genome shotgun (WGS) entry which is preliminary data.</text>
</comment>
<evidence type="ECO:0000313" key="2">
    <source>
        <dbReference type="EMBL" id="MDQ0202173.1"/>
    </source>
</evidence>
<keyword evidence="3" id="KW-1185">Reference proteome</keyword>
<sequence>MGVVYAITNNLTGLIYLGGTTRGGDVRLNEHRLALENERERNEQLQIDYCRVGEKNFSFEIIFESTEHELCELVLIELFSRIGWGYKQRRGNRIQKVITGEVTIPEIVYQQVVNYIHQNHSEEGYFQHY</sequence>
<proteinExistence type="predicted"/>